<gene>
    <name evidence="1" type="ORF">B0H16DRAFT_1425616</name>
</gene>
<name>A0AAD7I7U5_9AGAR</name>
<dbReference type="InterPro" id="IPR032675">
    <property type="entry name" value="LRR_dom_sf"/>
</dbReference>
<accession>A0AAD7I7U5</accession>
<comment type="caution">
    <text evidence="1">The sequence shown here is derived from an EMBL/GenBank/DDBJ whole genome shotgun (WGS) entry which is preliminary data.</text>
</comment>
<dbReference type="AlphaFoldDB" id="A0AAD7I7U5"/>
<sequence>MSQICEQCGAPLANLRLPTVDFSPSSRDFTSLLASNEVPLDSDLPLIREIISSGQSQVDMLSSQIYNLQVKLNQLLRRRDDVANNVHRHQAILSSIRRIPPELLCGIFLMTLDSNEDAAKNPPWYLGQICRAWRHSALSFPILWSSITVPSVSSGDSGLVSLVEAQLLRSANAPLDVYWRNIKSGINPHLAGVVLAHCSRWRTLCLEETHATPSLHPLNWLGVVRGRLHRLERLETNIASTVGNVIIPDVFLSAPKLHQVYLTDERLLNASPTFSLPWRQITHHRGKFSLQEHRRILEDAPNLVSCTLIFIADGTGFPPGTVITLPSLRSLSLGELRFLLQLTAPMLSELVSLSTPPTSFAILLPFVRSSGCTLTKLVLMRCAICPELIDTLRGLPAITYLLIEASNGGPHSILFDAMTISGSPSDLCLNLSFFAYGHRFRDYARDHLLAMVHSRFPSTSLAVLRIFHDGTANPPGAWARLQPLREQGLDAEYLGRSRAPLLLQHARIV</sequence>
<keyword evidence="2" id="KW-1185">Reference proteome</keyword>
<organism evidence="1 2">
    <name type="scientific">Mycena metata</name>
    <dbReference type="NCBI Taxonomy" id="1033252"/>
    <lineage>
        <taxon>Eukaryota</taxon>
        <taxon>Fungi</taxon>
        <taxon>Dikarya</taxon>
        <taxon>Basidiomycota</taxon>
        <taxon>Agaricomycotina</taxon>
        <taxon>Agaricomycetes</taxon>
        <taxon>Agaricomycetidae</taxon>
        <taxon>Agaricales</taxon>
        <taxon>Marasmiineae</taxon>
        <taxon>Mycenaceae</taxon>
        <taxon>Mycena</taxon>
    </lineage>
</organism>
<dbReference type="SUPFAM" id="SSF52047">
    <property type="entry name" value="RNI-like"/>
    <property type="match status" value="1"/>
</dbReference>
<evidence type="ECO:0008006" key="3">
    <source>
        <dbReference type="Google" id="ProtNLM"/>
    </source>
</evidence>
<evidence type="ECO:0000313" key="1">
    <source>
        <dbReference type="EMBL" id="KAJ7736690.1"/>
    </source>
</evidence>
<reference evidence="1" key="1">
    <citation type="submission" date="2023-03" db="EMBL/GenBank/DDBJ databases">
        <title>Massive genome expansion in bonnet fungi (Mycena s.s.) driven by repeated elements and novel gene families across ecological guilds.</title>
        <authorList>
            <consortium name="Lawrence Berkeley National Laboratory"/>
            <person name="Harder C.B."/>
            <person name="Miyauchi S."/>
            <person name="Viragh M."/>
            <person name="Kuo A."/>
            <person name="Thoen E."/>
            <person name="Andreopoulos B."/>
            <person name="Lu D."/>
            <person name="Skrede I."/>
            <person name="Drula E."/>
            <person name="Henrissat B."/>
            <person name="Morin E."/>
            <person name="Kohler A."/>
            <person name="Barry K."/>
            <person name="LaButti K."/>
            <person name="Morin E."/>
            <person name="Salamov A."/>
            <person name="Lipzen A."/>
            <person name="Mereny Z."/>
            <person name="Hegedus B."/>
            <person name="Baldrian P."/>
            <person name="Stursova M."/>
            <person name="Weitz H."/>
            <person name="Taylor A."/>
            <person name="Grigoriev I.V."/>
            <person name="Nagy L.G."/>
            <person name="Martin F."/>
            <person name="Kauserud H."/>
        </authorList>
    </citation>
    <scope>NUCLEOTIDE SEQUENCE</scope>
    <source>
        <strain evidence="1">CBHHK182m</strain>
    </source>
</reference>
<protein>
    <recommendedName>
        <fullName evidence="3">F-box domain-containing protein</fullName>
    </recommendedName>
</protein>
<dbReference type="Gene3D" id="3.80.10.10">
    <property type="entry name" value="Ribonuclease Inhibitor"/>
    <property type="match status" value="1"/>
</dbReference>
<evidence type="ECO:0000313" key="2">
    <source>
        <dbReference type="Proteomes" id="UP001215598"/>
    </source>
</evidence>
<dbReference type="EMBL" id="JARKIB010000120">
    <property type="protein sequence ID" value="KAJ7736690.1"/>
    <property type="molecule type" value="Genomic_DNA"/>
</dbReference>
<proteinExistence type="predicted"/>
<dbReference type="Proteomes" id="UP001215598">
    <property type="component" value="Unassembled WGS sequence"/>
</dbReference>